<dbReference type="Pfam" id="PF01395">
    <property type="entry name" value="PBP_GOBP"/>
    <property type="match status" value="1"/>
</dbReference>
<sequence>MMKFYLILISVCFISVDAKISEYAISRWGSLISPYNEGCIKDSGANPDDVNELLTAKFPYTKPIRDYILCIYLKLEMILPNGEFQECLTLKKGDYLTYKLLRKCIEEAKYEMDLSMKSSIFCYCILSGLREESC</sequence>
<dbReference type="GO" id="GO:0005549">
    <property type="term" value="F:odorant binding"/>
    <property type="evidence" value="ECO:0007669"/>
    <property type="project" value="InterPro"/>
</dbReference>
<dbReference type="Proteomes" id="UP001329430">
    <property type="component" value="Chromosome 2"/>
</dbReference>
<feature type="chain" id="PRO_5042992612" evidence="1">
    <location>
        <begin position="19"/>
        <end position="134"/>
    </location>
</feature>
<organism evidence="2 3">
    <name type="scientific">Pyrocoelia pectoralis</name>
    <dbReference type="NCBI Taxonomy" id="417401"/>
    <lineage>
        <taxon>Eukaryota</taxon>
        <taxon>Metazoa</taxon>
        <taxon>Ecdysozoa</taxon>
        <taxon>Arthropoda</taxon>
        <taxon>Hexapoda</taxon>
        <taxon>Insecta</taxon>
        <taxon>Pterygota</taxon>
        <taxon>Neoptera</taxon>
        <taxon>Endopterygota</taxon>
        <taxon>Coleoptera</taxon>
        <taxon>Polyphaga</taxon>
        <taxon>Elateriformia</taxon>
        <taxon>Elateroidea</taxon>
        <taxon>Lampyridae</taxon>
        <taxon>Lampyrinae</taxon>
        <taxon>Pyrocoelia</taxon>
    </lineage>
</organism>
<dbReference type="InterPro" id="IPR036728">
    <property type="entry name" value="PBP_GOBP_sf"/>
</dbReference>
<dbReference type="EMBL" id="JAVRBK010000002">
    <property type="protein sequence ID" value="KAK5647399.1"/>
    <property type="molecule type" value="Genomic_DNA"/>
</dbReference>
<name>A0AAN7VNJ3_9COLE</name>
<proteinExistence type="predicted"/>
<dbReference type="Gene3D" id="1.10.238.20">
    <property type="entry name" value="Pheromone/general odorant binding protein domain"/>
    <property type="match status" value="1"/>
</dbReference>
<evidence type="ECO:0000313" key="3">
    <source>
        <dbReference type="Proteomes" id="UP001329430"/>
    </source>
</evidence>
<evidence type="ECO:0000313" key="2">
    <source>
        <dbReference type="EMBL" id="KAK5647399.1"/>
    </source>
</evidence>
<accession>A0AAN7VNJ3</accession>
<dbReference type="InterPro" id="IPR006170">
    <property type="entry name" value="PBP/GOBP"/>
</dbReference>
<dbReference type="AlphaFoldDB" id="A0AAN7VNJ3"/>
<keyword evidence="3" id="KW-1185">Reference proteome</keyword>
<protein>
    <submittedName>
        <fullName evidence="2">Uncharacterized protein</fullName>
    </submittedName>
</protein>
<gene>
    <name evidence="2" type="ORF">RI129_002291</name>
</gene>
<keyword evidence="1" id="KW-0732">Signal</keyword>
<dbReference type="SUPFAM" id="SSF47565">
    <property type="entry name" value="Insect pheromone/odorant-binding proteins"/>
    <property type="match status" value="1"/>
</dbReference>
<feature type="signal peptide" evidence="1">
    <location>
        <begin position="1"/>
        <end position="18"/>
    </location>
</feature>
<reference evidence="2 3" key="1">
    <citation type="journal article" date="2024" name="Insects">
        <title>An Improved Chromosome-Level Genome Assembly of the Firefly Pyrocoelia pectoralis.</title>
        <authorList>
            <person name="Fu X."/>
            <person name="Meyer-Rochow V.B."/>
            <person name="Ballantyne L."/>
            <person name="Zhu X."/>
        </authorList>
    </citation>
    <scope>NUCLEOTIDE SEQUENCE [LARGE SCALE GENOMIC DNA]</scope>
    <source>
        <strain evidence="2">XCY_ONT2</strain>
    </source>
</reference>
<dbReference type="CDD" id="cd23992">
    <property type="entry name" value="PBP_GOBP"/>
    <property type="match status" value="1"/>
</dbReference>
<comment type="caution">
    <text evidence="2">The sequence shown here is derived from an EMBL/GenBank/DDBJ whole genome shotgun (WGS) entry which is preliminary data.</text>
</comment>
<evidence type="ECO:0000256" key="1">
    <source>
        <dbReference type="SAM" id="SignalP"/>
    </source>
</evidence>